<evidence type="ECO:0000313" key="2">
    <source>
        <dbReference type="Proteomes" id="UP000887159"/>
    </source>
</evidence>
<dbReference type="AlphaFoldDB" id="A0A8X6SSW4"/>
<organism evidence="1 2">
    <name type="scientific">Trichonephila clavipes</name>
    <name type="common">Golden silk orbweaver</name>
    <name type="synonym">Nephila clavipes</name>
    <dbReference type="NCBI Taxonomy" id="2585209"/>
    <lineage>
        <taxon>Eukaryota</taxon>
        <taxon>Metazoa</taxon>
        <taxon>Ecdysozoa</taxon>
        <taxon>Arthropoda</taxon>
        <taxon>Chelicerata</taxon>
        <taxon>Arachnida</taxon>
        <taxon>Araneae</taxon>
        <taxon>Araneomorphae</taxon>
        <taxon>Entelegynae</taxon>
        <taxon>Araneoidea</taxon>
        <taxon>Nephilidae</taxon>
        <taxon>Trichonephila</taxon>
    </lineage>
</organism>
<protein>
    <submittedName>
        <fullName evidence="1">Uncharacterized protein</fullName>
    </submittedName>
</protein>
<dbReference type="Proteomes" id="UP000887159">
    <property type="component" value="Unassembled WGS sequence"/>
</dbReference>
<accession>A0A8X6SSW4</accession>
<evidence type="ECO:0000313" key="1">
    <source>
        <dbReference type="EMBL" id="GFY17656.1"/>
    </source>
</evidence>
<name>A0A8X6SSW4_TRICX</name>
<dbReference type="EMBL" id="BMAU01021346">
    <property type="protein sequence ID" value="GFY17656.1"/>
    <property type="molecule type" value="Genomic_DNA"/>
</dbReference>
<keyword evidence="2" id="KW-1185">Reference proteome</keyword>
<comment type="caution">
    <text evidence="1">The sequence shown here is derived from an EMBL/GenBank/DDBJ whole genome shotgun (WGS) entry which is preliminary data.</text>
</comment>
<proteinExistence type="predicted"/>
<gene>
    <name evidence="1" type="ORF">TNCV_1073911</name>
</gene>
<reference evidence="1" key="1">
    <citation type="submission" date="2020-08" db="EMBL/GenBank/DDBJ databases">
        <title>Multicomponent nature underlies the extraordinary mechanical properties of spider dragline silk.</title>
        <authorList>
            <person name="Kono N."/>
            <person name="Nakamura H."/>
            <person name="Mori M."/>
            <person name="Yoshida Y."/>
            <person name="Ohtoshi R."/>
            <person name="Malay A.D."/>
            <person name="Moran D.A.P."/>
            <person name="Tomita M."/>
            <person name="Numata K."/>
            <person name="Arakawa K."/>
        </authorList>
    </citation>
    <scope>NUCLEOTIDE SEQUENCE</scope>
</reference>
<sequence>MGMTNEHRSLGRKPRLVCEQFYNSSLQRTKSQMMRVPKRIQGFRETIVELKKLKTDANSPLLSELLPPLIRKYRPLRTRTGVSYNDASTSFSKSVHIQLGGG</sequence>